<gene>
    <name evidence="3" type="ORF">A2722_02270</name>
</gene>
<dbReference type="Proteomes" id="UP000178377">
    <property type="component" value="Unassembled WGS sequence"/>
</dbReference>
<feature type="transmembrane region" description="Helical" evidence="1">
    <location>
        <begin position="87"/>
        <end position="104"/>
    </location>
</feature>
<feature type="transmembrane region" description="Helical" evidence="1">
    <location>
        <begin position="340"/>
        <end position="359"/>
    </location>
</feature>
<protein>
    <recommendedName>
        <fullName evidence="5">Glycosyltransferase RgtA/B/C/D-like domain-containing protein</fullName>
    </recommendedName>
</protein>
<dbReference type="EMBL" id="MFEO01000018">
    <property type="protein sequence ID" value="OGE89651.1"/>
    <property type="molecule type" value="Genomic_DNA"/>
</dbReference>
<feature type="transmembrane region" description="Helical" evidence="1">
    <location>
        <begin position="135"/>
        <end position="151"/>
    </location>
</feature>
<feature type="transmembrane region" description="Helical" evidence="1">
    <location>
        <begin position="194"/>
        <end position="212"/>
    </location>
</feature>
<keyword evidence="1" id="KW-0812">Transmembrane</keyword>
<evidence type="ECO:0000256" key="2">
    <source>
        <dbReference type="SAM" id="SignalP"/>
    </source>
</evidence>
<comment type="caution">
    <text evidence="3">The sequence shown here is derived from an EMBL/GenBank/DDBJ whole genome shotgun (WGS) entry which is preliminary data.</text>
</comment>
<evidence type="ECO:0008006" key="5">
    <source>
        <dbReference type="Google" id="ProtNLM"/>
    </source>
</evidence>
<proteinExistence type="predicted"/>
<feature type="signal peptide" evidence="2">
    <location>
        <begin position="1"/>
        <end position="25"/>
    </location>
</feature>
<evidence type="ECO:0000313" key="3">
    <source>
        <dbReference type="EMBL" id="OGE89651.1"/>
    </source>
</evidence>
<accession>A0A1F5PIF0</accession>
<dbReference type="AlphaFoldDB" id="A0A1F5PIF0"/>
<organism evidence="3 4">
    <name type="scientific">Candidatus Doudnabacteria bacterium RIFCSPHIGHO2_01_FULL_50_11</name>
    <dbReference type="NCBI Taxonomy" id="1817828"/>
    <lineage>
        <taxon>Bacteria</taxon>
        <taxon>Candidatus Doudnaibacteriota</taxon>
    </lineage>
</organism>
<feature type="transmembrane region" description="Helical" evidence="1">
    <location>
        <begin position="248"/>
        <end position="266"/>
    </location>
</feature>
<reference evidence="3 4" key="1">
    <citation type="journal article" date="2016" name="Nat. Commun.">
        <title>Thousands of microbial genomes shed light on interconnected biogeochemical processes in an aquifer system.</title>
        <authorList>
            <person name="Anantharaman K."/>
            <person name="Brown C.T."/>
            <person name="Hug L.A."/>
            <person name="Sharon I."/>
            <person name="Castelle C.J."/>
            <person name="Probst A.J."/>
            <person name="Thomas B.C."/>
            <person name="Singh A."/>
            <person name="Wilkins M.J."/>
            <person name="Karaoz U."/>
            <person name="Brodie E.L."/>
            <person name="Williams K.H."/>
            <person name="Hubbard S.S."/>
            <person name="Banfield J.F."/>
        </authorList>
    </citation>
    <scope>NUCLEOTIDE SEQUENCE [LARGE SCALE GENOMIC DNA]</scope>
</reference>
<feature type="transmembrane region" description="Helical" evidence="1">
    <location>
        <begin position="301"/>
        <end position="319"/>
    </location>
</feature>
<keyword evidence="2" id="KW-0732">Signal</keyword>
<feature type="transmembrane region" description="Helical" evidence="1">
    <location>
        <begin position="278"/>
        <end position="295"/>
    </location>
</feature>
<feature type="transmembrane region" description="Helical" evidence="1">
    <location>
        <begin position="157"/>
        <end position="182"/>
    </location>
</feature>
<evidence type="ECO:0000256" key="1">
    <source>
        <dbReference type="SAM" id="Phobius"/>
    </source>
</evidence>
<feature type="transmembrane region" description="Helical" evidence="1">
    <location>
        <begin position="110"/>
        <end position="128"/>
    </location>
</feature>
<evidence type="ECO:0000313" key="4">
    <source>
        <dbReference type="Proteomes" id="UP000178377"/>
    </source>
</evidence>
<keyword evidence="1" id="KW-1133">Transmembrane helix</keyword>
<feature type="transmembrane region" description="Helical" evidence="1">
    <location>
        <begin position="64"/>
        <end position="82"/>
    </location>
</feature>
<sequence>MKTFLVILALTAAFFLLLSASPNMPGGDDGYRHIKFANLIATNWQDVAQNSWHVAYLWPQPVDIWFLFHLLAAPLTLVFSLLVALKVYAAILFGGIVATFLWLLDALKLRYRLIWLGFLLCGSVTFIFRLSLGRALSLSIVLLLLTILAILKDKKLWVLLLSAAFALAYSAFFFILLVPFLWLAVSRNRSALELFLASLAGVGLGVLINPFFPANLPFALTLAASPVWAQRAGIALGREIYPTGITGIFYMALTLCLWVFAVVLFVRTKQYRTSGRPILFFFSYTIVLFTLTMSAQRFAEYFLPFATLFTALVFEPYIYKIPWKEVQQRFFKEKMIYLPGLIAGLGFLVVLSSNVFMNYEQVITSPSSQEFEGVSKFLLSDAQPGALIFDTQWDHYPRLFFWNSRDTYVIGVDPSYLYLMDKEKYWLWRHIADDDPLTCASRYCTAAAGATREIASIIRDKFLSSYIIVEKKRNLYLTRRLLHEPGVRRLYADADVVLFEILSP</sequence>
<keyword evidence="1" id="KW-0472">Membrane</keyword>
<feature type="chain" id="PRO_5009520388" description="Glycosyltransferase RgtA/B/C/D-like domain-containing protein" evidence="2">
    <location>
        <begin position="26"/>
        <end position="504"/>
    </location>
</feature>
<name>A0A1F5PIF0_9BACT</name>